<dbReference type="GO" id="GO:0005737">
    <property type="term" value="C:cytoplasm"/>
    <property type="evidence" value="ECO:0007669"/>
    <property type="project" value="TreeGrafter"/>
</dbReference>
<evidence type="ECO:0000256" key="1">
    <source>
        <dbReference type="SAM" id="MobiDB-lite"/>
    </source>
</evidence>
<gene>
    <name evidence="3" type="primary">LOC104964695</name>
</gene>
<dbReference type="KEGG" id="ncc:104964695"/>
<evidence type="ECO:0000313" key="3">
    <source>
        <dbReference type="RefSeq" id="XP_010791845.1"/>
    </source>
</evidence>
<protein>
    <submittedName>
        <fullName evidence="3">SRC kinase signaling inhibitor 1-like</fullName>
    </submittedName>
</protein>
<dbReference type="GO" id="GO:0015629">
    <property type="term" value="C:actin cytoskeleton"/>
    <property type="evidence" value="ECO:0007669"/>
    <property type="project" value="TreeGrafter"/>
</dbReference>
<organism evidence="2 3">
    <name type="scientific">Notothenia coriiceps</name>
    <name type="common">black rockcod</name>
    <dbReference type="NCBI Taxonomy" id="8208"/>
    <lineage>
        <taxon>Eukaryota</taxon>
        <taxon>Metazoa</taxon>
        <taxon>Chordata</taxon>
        <taxon>Craniata</taxon>
        <taxon>Vertebrata</taxon>
        <taxon>Euteleostomi</taxon>
        <taxon>Actinopterygii</taxon>
        <taxon>Neopterygii</taxon>
        <taxon>Teleostei</taxon>
        <taxon>Neoteleostei</taxon>
        <taxon>Acanthomorphata</taxon>
        <taxon>Eupercaria</taxon>
        <taxon>Perciformes</taxon>
        <taxon>Notothenioidei</taxon>
        <taxon>Nototheniidae</taxon>
        <taxon>Notothenia</taxon>
    </lineage>
</organism>
<keyword evidence="2" id="KW-1185">Reference proteome</keyword>
<dbReference type="InterPro" id="IPR051825">
    <property type="entry name" value="SRCIN1"/>
</dbReference>
<dbReference type="Proteomes" id="UP000504611">
    <property type="component" value="Unplaced"/>
</dbReference>
<feature type="region of interest" description="Disordered" evidence="1">
    <location>
        <begin position="185"/>
        <end position="258"/>
    </location>
</feature>
<dbReference type="OrthoDB" id="8947020at2759"/>
<dbReference type="PANTHER" id="PTHR22741:SF5">
    <property type="entry name" value="SRC KINASE SIGNALING INHIBITOR 1"/>
    <property type="match status" value="1"/>
</dbReference>
<feature type="compositionally biased region" description="Low complexity" evidence="1">
    <location>
        <begin position="25"/>
        <end position="51"/>
    </location>
</feature>
<dbReference type="GeneID" id="104964695"/>
<reference evidence="3" key="1">
    <citation type="submission" date="2025-08" db="UniProtKB">
        <authorList>
            <consortium name="RefSeq"/>
        </authorList>
    </citation>
    <scope>IDENTIFICATION</scope>
    <source>
        <tissue evidence="3">Muscle</tissue>
    </source>
</reference>
<dbReference type="RefSeq" id="XP_010791845.1">
    <property type="nucleotide sequence ID" value="XM_010793543.1"/>
</dbReference>
<proteinExistence type="predicted"/>
<dbReference type="GO" id="GO:0014069">
    <property type="term" value="C:postsynaptic density"/>
    <property type="evidence" value="ECO:0007669"/>
    <property type="project" value="TreeGrafter"/>
</dbReference>
<name>A0A6I9PVN5_9TELE</name>
<evidence type="ECO:0000313" key="2">
    <source>
        <dbReference type="Proteomes" id="UP000504611"/>
    </source>
</evidence>
<dbReference type="AlphaFoldDB" id="A0A6I9PVN5"/>
<dbReference type="GO" id="GO:0061001">
    <property type="term" value="P:regulation of dendritic spine morphogenesis"/>
    <property type="evidence" value="ECO:0007669"/>
    <property type="project" value="TreeGrafter"/>
</dbReference>
<feature type="region of interest" description="Disordered" evidence="1">
    <location>
        <begin position="1"/>
        <end position="114"/>
    </location>
</feature>
<sequence length="258" mass="27932">MKAIPDLDFAARHINKPVVPPKPQITIPITSTTATSPAAGTTGTSSTTPSGDQQPNKVQMAAQKLNSLEGGGSHRGSVDLSMASRYRTEKPSKSPPPPPPRRSFPSVHGLTTNRTGDVIVTSKNMKMEEDGDMPKTLVKLRRTPCDTPRPASTPPVIAASGIQDDDDEERIIAELEIFQRTPVKDCNKSTQPKATPTPRCILGSLGRKNSTHSPGPTKGPTVAARLKHLQQGSLERPKTRKQKEDFPKVQGQQQVFHF</sequence>
<feature type="compositionally biased region" description="Pro residues" evidence="1">
    <location>
        <begin position="93"/>
        <end position="102"/>
    </location>
</feature>
<dbReference type="PANTHER" id="PTHR22741">
    <property type="entry name" value="P140CAP/SNIP-RELATED"/>
    <property type="match status" value="1"/>
</dbReference>
<accession>A0A6I9PVN5</accession>